<dbReference type="InterPro" id="IPR003959">
    <property type="entry name" value="ATPase_AAA_core"/>
</dbReference>
<keyword evidence="8" id="KW-0647">Proteasome</keyword>
<dbReference type="Pfam" id="PF17862">
    <property type="entry name" value="AAA_lid_3"/>
    <property type="match status" value="1"/>
</dbReference>
<evidence type="ECO:0000256" key="7">
    <source>
        <dbReference type="ARBA" id="ARBA00022840"/>
    </source>
</evidence>
<dbReference type="Gene3D" id="1.20.140.20">
    <property type="entry name" value="Alpha-ketoacid/pyruvate dehydrogenase kinase, N-terminal domain"/>
    <property type="match status" value="1"/>
</dbReference>
<dbReference type="Pfam" id="PF00004">
    <property type="entry name" value="AAA"/>
    <property type="match status" value="1"/>
</dbReference>
<proteinExistence type="inferred from homology"/>
<evidence type="ECO:0000313" key="13">
    <source>
        <dbReference type="EMBL" id="KAF9792326.1"/>
    </source>
</evidence>
<dbReference type="InterPro" id="IPR050221">
    <property type="entry name" value="26S_Proteasome_ATPase"/>
</dbReference>
<dbReference type="Gene3D" id="3.40.50.300">
    <property type="entry name" value="P-loop containing nucleotide triphosphate hydrolases"/>
    <property type="match status" value="1"/>
</dbReference>
<feature type="non-terminal residue" evidence="13">
    <location>
        <position position="870"/>
    </location>
</feature>
<organism evidence="13 14">
    <name type="scientific">Thelephora terrestris</name>
    <dbReference type="NCBI Taxonomy" id="56493"/>
    <lineage>
        <taxon>Eukaryota</taxon>
        <taxon>Fungi</taxon>
        <taxon>Dikarya</taxon>
        <taxon>Basidiomycota</taxon>
        <taxon>Agaricomycotina</taxon>
        <taxon>Agaricomycetes</taxon>
        <taxon>Thelephorales</taxon>
        <taxon>Thelephoraceae</taxon>
        <taxon>Thelephora</taxon>
    </lineage>
</organism>
<dbReference type="InterPro" id="IPR003960">
    <property type="entry name" value="ATPase_AAA_CS"/>
</dbReference>
<dbReference type="CDD" id="cd19502">
    <property type="entry name" value="RecA-like_PAN_like"/>
    <property type="match status" value="1"/>
</dbReference>
<dbReference type="InterPro" id="IPR041569">
    <property type="entry name" value="AAA_lid_3"/>
</dbReference>
<dbReference type="InterPro" id="IPR048723">
    <property type="entry name" value="OB_PRS7"/>
</dbReference>
<keyword evidence="7" id="KW-0067">ATP-binding</keyword>
<dbReference type="SMART" id="SM00382">
    <property type="entry name" value="AAA"/>
    <property type="match status" value="1"/>
</dbReference>
<feature type="domain" description="Histidine kinase/HSP90-like ATPase" evidence="12">
    <location>
        <begin position="688"/>
        <end position="863"/>
    </location>
</feature>
<dbReference type="AlphaFoldDB" id="A0A9P6HTG3"/>
<dbReference type="Proteomes" id="UP000736335">
    <property type="component" value="Unassembled WGS sequence"/>
</dbReference>
<evidence type="ECO:0000256" key="6">
    <source>
        <dbReference type="ARBA" id="ARBA00022741"/>
    </source>
</evidence>
<accession>A0A9P6HTG3</accession>
<evidence type="ECO:0000256" key="8">
    <source>
        <dbReference type="ARBA" id="ARBA00022942"/>
    </source>
</evidence>
<gene>
    <name evidence="13" type="ORF">BJ322DRAFT_1150570</name>
</gene>
<comment type="similarity">
    <text evidence="3">Belongs to the PDK/BCKDK protein kinase family.</text>
</comment>
<comment type="caution">
    <text evidence="13">The sequence shown here is derived from an EMBL/GenBank/DDBJ whole genome shotgun (WGS) entry which is preliminary data.</text>
</comment>
<evidence type="ECO:0000256" key="10">
    <source>
        <dbReference type="ARBA" id="ARBA00067449"/>
    </source>
</evidence>
<keyword evidence="5" id="KW-0963">Cytoplasm</keyword>
<dbReference type="PROSITE" id="PS00674">
    <property type="entry name" value="AAA"/>
    <property type="match status" value="1"/>
</dbReference>
<dbReference type="InterPro" id="IPR003594">
    <property type="entry name" value="HATPase_dom"/>
</dbReference>
<dbReference type="Gene3D" id="2.40.50.140">
    <property type="entry name" value="Nucleic acid-binding proteins"/>
    <property type="match status" value="1"/>
</dbReference>
<evidence type="ECO:0000256" key="3">
    <source>
        <dbReference type="ARBA" id="ARBA00006155"/>
    </source>
</evidence>
<dbReference type="InterPro" id="IPR036890">
    <property type="entry name" value="HATPase_C_sf"/>
</dbReference>
<dbReference type="SMART" id="SM00387">
    <property type="entry name" value="HATPase_c"/>
    <property type="match status" value="1"/>
</dbReference>
<dbReference type="SUPFAM" id="SSF55874">
    <property type="entry name" value="ATPase domain of HSP90 chaperone/DNA topoisomerase II/histidine kinase"/>
    <property type="match status" value="1"/>
</dbReference>
<dbReference type="GO" id="GO:0005524">
    <property type="term" value="F:ATP binding"/>
    <property type="evidence" value="ECO:0007669"/>
    <property type="project" value="UniProtKB-KW"/>
</dbReference>
<dbReference type="SUPFAM" id="SSF52540">
    <property type="entry name" value="P-loop containing nucleoside triphosphate hydrolases"/>
    <property type="match status" value="1"/>
</dbReference>
<dbReference type="InterPro" id="IPR036784">
    <property type="entry name" value="AK/P_DHK_N_sf"/>
</dbReference>
<evidence type="ECO:0000256" key="1">
    <source>
        <dbReference type="ARBA" id="ARBA00004173"/>
    </source>
</evidence>
<evidence type="ECO:0000256" key="2">
    <source>
        <dbReference type="ARBA" id="ARBA00004496"/>
    </source>
</evidence>
<dbReference type="OrthoDB" id="1937997at2759"/>
<sequence>ALDEGDIQILKTYGQGPYAAALKKVESDIKEVQKRINEKLGVKESDTGLSSPNLWDLPADRQRMSEEHPLQVARCTKIIPVDPAAAEAARAVNPVGALQGQKGADEQDKYVINIKQIAKFVVGLGERVATIDIEEGMRVGVDRNKYQIQIPLPPKIDASVTMMQVEEKPDVTYSDVGGCKEQIEKLREVVETPLLHPERFVTLGIDPPKGVLLFGPPGTGKTLCARAVANRTDATFIRVIGSELVQKYVGEGARMVRELFEMARGKKACIIFFDEVDAIGGARFDDGAGGDNEVQRTMLELINQLDGFDPRGNIKVLMATNRPDTLDPALLRPGRLDRRVEFSLPDIEGRAHILRIHARSMSVERDIRFDLIARLCPNTTGAELRSVATEAGMFAIRARRKVATERDFLDAVEKVVRQGTKFSSTWVLYIRGCRNHLLPRVADHSSLQSSTMRNLSFVRRFTHSSVDRQTRLNVEHLVEDYLTRPSQRLRLSTLVSLGQPVTEQSVLESVNYVLSEIPRRLATRVRSMENLPFIVGMNPFMSRVLDVHASSFHRIATYPKVTTLKQNEEFTAELERLVNSHVDDIPQLAKGLQECSRYLTPEQTSQFLDGTIRNRIAVRLIAEQHIALSRALKHPDLMKNHVGVIDLNCSPLGLISTCGSFVKELCSATMGASPEIVVDGNPGAIFAYVPVHLEYIITEILKNSFRATVENHYKINGPSTDVELPPVVITVSPGSPQQSTNPPFLSLRIRDQGGGVPRQNMRRIFSYAFTTADATLPDDGGAEGGPYAAQYIGGSAAVGGEGDSNLFAEITKKGIQTGLGTFYGLGYGLPMSGLYARYFGGSLQFLTMDGWGSDVFLKLPSLDLAGDVEL</sequence>
<keyword evidence="9" id="KW-0496">Mitochondrion</keyword>
<dbReference type="Gene3D" id="3.30.565.10">
    <property type="entry name" value="Histidine kinase-like ATPase, C-terminal domain"/>
    <property type="match status" value="1"/>
</dbReference>
<feature type="domain" description="AAA+ ATPase" evidence="11">
    <location>
        <begin position="207"/>
        <end position="346"/>
    </location>
</feature>
<dbReference type="Pfam" id="PF10436">
    <property type="entry name" value="BCDHK_Adom3"/>
    <property type="match status" value="1"/>
</dbReference>
<evidence type="ECO:0000313" key="14">
    <source>
        <dbReference type="Proteomes" id="UP000736335"/>
    </source>
</evidence>
<evidence type="ECO:0000256" key="4">
    <source>
        <dbReference type="ARBA" id="ARBA00006914"/>
    </source>
</evidence>
<dbReference type="FunFam" id="3.40.50.300:FF:000027">
    <property type="entry name" value="26S protease regulatory subunit 7"/>
    <property type="match status" value="1"/>
</dbReference>
<evidence type="ECO:0000256" key="5">
    <source>
        <dbReference type="ARBA" id="ARBA00022490"/>
    </source>
</evidence>
<comment type="subcellular location">
    <subcellularLocation>
        <location evidence="2">Cytoplasm</location>
    </subcellularLocation>
    <subcellularLocation>
        <location evidence="1">Mitochondrion</location>
    </subcellularLocation>
</comment>
<dbReference type="Gene3D" id="1.10.8.60">
    <property type="match status" value="1"/>
</dbReference>
<evidence type="ECO:0000259" key="12">
    <source>
        <dbReference type="SMART" id="SM00387"/>
    </source>
</evidence>
<dbReference type="InterPro" id="IPR003593">
    <property type="entry name" value="AAA+_ATPase"/>
</dbReference>
<dbReference type="SUPFAM" id="SSF69012">
    <property type="entry name" value="alpha-ketoacid dehydrogenase kinase, N-terminal domain"/>
    <property type="match status" value="1"/>
</dbReference>
<dbReference type="PANTHER" id="PTHR23073">
    <property type="entry name" value="26S PROTEASOME REGULATORY SUBUNIT"/>
    <property type="match status" value="1"/>
</dbReference>
<evidence type="ECO:0000256" key="9">
    <source>
        <dbReference type="ARBA" id="ARBA00023128"/>
    </source>
</evidence>
<dbReference type="InterPro" id="IPR018955">
    <property type="entry name" value="BCDHK/PDK_N"/>
</dbReference>
<protein>
    <recommendedName>
        <fullName evidence="10">26S proteasome regulatory subunit 7 homolog</fullName>
    </recommendedName>
</protein>
<name>A0A9P6HTG3_9AGAM</name>
<keyword evidence="6" id="KW-0547">Nucleotide-binding</keyword>
<dbReference type="GO" id="GO:0008540">
    <property type="term" value="C:proteasome regulatory particle, base subcomplex"/>
    <property type="evidence" value="ECO:0007669"/>
    <property type="project" value="UniProtKB-ARBA"/>
</dbReference>
<reference evidence="13" key="1">
    <citation type="journal article" date="2020" name="Nat. Commun.">
        <title>Large-scale genome sequencing of mycorrhizal fungi provides insights into the early evolution of symbiotic traits.</title>
        <authorList>
            <person name="Miyauchi S."/>
            <person name="Kiss E."/>
            <person name="Kuo A."/>
            <person name="Drula E."/>
            <person name="Kohler A."/>
            <person name="Sanchez-Garcia M."/>
            <person name="Morin E."/>
            <person name="Andreopoulos B."/>
            <person name="Barry K.W."/>
            <person name="Bonito G."/>
            <person name="Buee M."/>
            <person name="Carver A."/>
            <person name="Chen C."/>
            <person name="Cichocki N."/>
            <person name="Clum A."/>
            <person name="Culley D."/>
            <person name="Crous P.W."/>
            <person name="Fauchery L."/>
            <person name="Girlanda M."/>
            <person name="Hayes R.D."/>
            <person name="Keri Z."/>
            <person name="LaButti K."/>
            <person name="Lipzen A."/>
            <person name="Lombard V."/>
            <person name="Magnuson J."/>
            <person name="Maillard F."/>
            <person name="Murat C."/>
            <person name="Nolan M."/>
            <person name="Ohm R.A."/>
            <person name="Pangilinan J."/>
            <person name="Pereira M.F."/>
            <person name="Perotto S."/>
            <person name="Peter M."/>
            <person name="Pfister S."/>
            <person name="Riley R."/>
            <person name="Sitrit Y."/>
            <person name="Stielow J.B."/>
            <person name="Szollosi G."/>
            <person name="Zifcakova L."/>
            <person name="Stursova M."/>
            <person name="Spatafora J.W."/>
            <person name="Tedersoo L."/>
            <person name="Vaario L.M."/>
            <person name="Yamada A."/>
            <person name="Yan M."/>
            <person name="Wang P."/>
            <person name="Xu J."/>
            <person name="Bruns T."/>
            <person name="Baldrian P."/>
            <person name="Vilgalys R."/>
            <person name="Dunand C."/>
            <person name="Henrissat B."/>
            <person name="Grigoriev I.V."/>
            <person name="Hibbett D."/>
            <person name="Nagy L.G."/>
            <person name="Martin F.M."/>
        </authorList>
    </citation>
    <scope>NUCLEOTIDE SEQUENCE</scope>
    <source>
        <strain evidence="13">UH-Tt-Lm1</strain>
    </source>
</reference>
<dbReference type="GO" id="GO:0016887">
    <property type="term" value="F:ATP hydrolysis activity"/>
    <property type="evidence" value="ECO:0007669"/>
    <property type="project" value="InterPro"/>
</dbReference>
<evidence type="ECO:0000259" key="11">
    <source>
        <dbReference type="SMART" id="SM00382"/>
    </source>
</evidence>
<reference evidence="13" key="2">
    <citation type="submission" date="2020-11" db="EMBL/GenBank/DDBJ databases">
        <authorList>
            <consortium name="DOE Joint Genome Institute"/>
            <person name="Kuo A."/>
            <person name="Miyauchi S."/>
            <person name="Kiss E."/>
            <person name="Drula E."/>
            <person name="Kohler A."/>
            <person name="Sanchez-Garcia M."/>
            <person name="Andreopoulos B."/>
            <person name="Barry K.W."/>
            <person name="Bonito G."/>
            <person name="Buee M."/>
            <person name="Carver A."/>
            <person name="Chen C."/>
            <person name="Cichocki N."/>
            <person name="Clum A."/>
            <person name="Culley D."/>
            <person name="Crous P.W."/>
            <person name="Fauchery L."/>
            <person name="Girlanda M."/>
            <person name="Hayes R."/>
            <person name="Keri Z."/>
            <person name="Labutti K."/>
            <person name="Lipzen A."/>
            <person name="Lombard V."/>
            <person name="Magnuson J."/>
            <person name="Maillard F."/>
            <person name="Morin E."/>
            <person name="Murat C."/>
            <person name="Nolan M."/>
            <person name="Ohm R."/>
            <person name="Pangilinan J."/>
            <person name="Pereira M."/>
            <person name="Perotto S."/>
            <person name="Peter M."/>
            <person name="Riley R."/>
            <person name="Sitrit Y."/>
            <person name="Stielow B."/>
            <person name="Szollosi G."/>
            <person name="Zifcakova L."/>
            <person name="Stursova M."/>
            <person name="Spatafora J.W."/>
            <person name="Tedersoo L."/>
            <person name="Vaario L.-M."/>
            <person name="Yamada A."/>
            <person name="Yan M."/>
            <person name="Wang P."/>
            <person name="Xu J."/>
            <person name="Bruns T."/>
            <person name="Baldrian P."/>
            <person name="Vilgalys R."/>
            <person name="Henrissat B."/>
            <person name="Grigoriev I.V."/>
            <person name="Hibbett D."/>
            <person name="Nagy L.G."/>
            <person name="Martin F.M."/>
        </authorList>
    </citation>
    <scope>NUCLEOTIDE SEQUENCE</scope>
    <source>
        <strain evidence="13">UH-Tt-Lm1</strain>
    </source>
</reference>
<dbReference type="EMBL" id="WIUZ02000001">
    <property type="protein sequence ID" value="KAF9792326.1"/>
    <property type="molecule type" value="Genomic_DNA"/>
</dbReference>
<dbReference type="InterPro" id="IPR027417">
    <property type="entry name" value="P-loop_NTPase"/>
</dbReference>
<dbReference type="InterPro" id="IPR012340">
    <property type="entry name" value="NA-bd_OB-fold"/>
</dbReference>
<dbReference type="FunFam" id="2.40.50.140:FF:000440">
    <property type="entry name" value="26S protease regulatory subunit 7"/>
    <property type="match status" value="1"/>
</dbReference>
<comment type="similarity">
    <text evidence="4">Belongs to the AAA ATPase family.</text>
</comment>
<dbReference type="GO" id="GO:0005739">
    <property type="term" value="C:mitochondrion"/>
    <property type="evidence" value="ECO:0007669"/>
    <property type="project" value="UniProtKB-SubCell"/>
</dbReference>
<keyword evidence="14" id="KW-1185">Reference proteome</keyword>
<dbReference type="Pfam" id="PF21236">
    <property type="entry name" value="OB_PRS7"/>
    <property type="match status" value="1"/>
</dbReference>
<dbReference type="FunFam" id="1.10.8.60:FF:000005">
    <property type="entry name" value="26S protease regulatory subunit 7"/>
    <property type="match status" value="1"/>
</dbReference>